<accession>A0AAV3WMI1</accession>
<evidence type="ECO:0000313" key="1">
    <source>
        <dbReference type="EMBL" id="GET42669.1"/>
    </source>
</evidence>
<proteinExistence type="predicted"/>
<protein>
    <submittedName>
        <fullName evidence="1">Uncharacterized protein</fullName>
    </submittedName>
</protein>
<gene>
    <name evidence="1" type="ORF">MiSe_74870</name>
</gene>
<dbReference type="AlphaFoldDB" id="A0AAV3WMI1"/>
<organism evidence="1 2">
    <name type="scientific">Microseira wollei NIES-4236</name>
    <dbReference type="NCBI Taxonomy" id="2530354"/>
    <lineage>
        <taxon>Bacteria</taxon>
        <taxon>Bacillati</taxon>
        <taxon>Cyanobacteriota</taxon>
        <taxon>Cyanophyceae</taxon>
        <taxon>Oscillatoriophycideae</taxon>
        <taxon>Aerosakkonematales</taxon>
        <taxon>Aerosakkonemataceae</taxon>
        <taxon>Microseira</taxon>
    </lineage>
</organism>
<comment type="caution">
    <text evidence="1">The sequence shown here is derived from an EMBL/GenBank/DDBJ whole genome shotgun (WGS) entry which is preliminary data.</text>
</comment>
<dbReference type="Proteomes" id="UP001050975">
    <property type="component" value="Unassembled WGS sequence"/>
</dbReference>
<keyword evidence="2" id="KW-1185">Reference proteome</keyword>
<dbReference type="RefSeq" id="WP_226590567.1">
    <property type="nucleotide sequence ID" value="NZ_BLAY01000175.1"/>
</dbReference>
<name>A0AAV3WMI1_9CYAN</name>
<sequence length="87" mass="10096">MGNQLKILTARTRARIERSKLALDRQKKLAAEFALGRPRRKSPIADFVDDLVHRPPNTEQMRQIKELLKEEQQSIAKLIALIDQHLE</sequence>
<reference evidence="1" key="1">
    <citation type="submission" date="2019-10" db="EMBL/GenBank/DDBJ databases">
        <title>Draft genome sequece of Microseira wollei NIES-4236.</title>
        <authorList>
            <person name="Yamaguchi H."/>
            <person name="Suzuki S."/>
            <person name="Kawachi M."/>
        </authorList>
    </citation>
    <scope>NUCLEOTIDE SEQUENCE</scope>
    <source>
        <strain evidence="1">NIES-4236</strain>
    </source>
</reference>
<dbReference type="EMBL" id="BLAY01000175">
    <property type="protein sequence ID" value="GET42669.1"/>
    <property type="molecule type" value="Genomic_DNA"/>
</dbReference>
<evidence type="ECO:0000313" key="2">
    <source>
        <dbReference type="Proteomes" id="UP001050975"/>
    </source>
</evidence>